<name>A0A7G1HUG8_9BACT</name>
<keyword evidence="6" id="KW-0472">Membrane</keyword>
<dbReference type="Pfam" id="PF02646">
    <property type="entry name" value="RmuC"/>
    <property type="match status" value="1"/>
</dbReference>
<dbReference type="KEGG" id="copr:Cop2CBH44_15430"/>
<dbReference type="PANTHER" id="PTHR30563:SF0">
    <property type="entry name" value="DNA RECOMBINATION PROTEIN RMUC"/>
    <property type="match status" value="1"/>
</dbReference>
<comment type="similarity">
    <text evidence="2">Belongs to the RmuC family.</text>
</comment>
<proteinExistence type="inferred from homology"/>
<gene>
    <name evidence="7" type="ORF">Cop2CBH44_15430</name>
</gene>
<organism evidence="7 8">
    <name type="scientific">Coprobacter secundus subsp. similis</name>
    <dbReference type="NCBI Taxonomy" id="2751153"/>
    <lineage>
        <taxon>Bacteria</taxon>
        <taxon>Pseudomonadati</taxon>
        <taxon>Bacteroidota</taxon>
        <taxon>Bacteroidia</taxon>
        <taxon>Bacteroidales</taxon>
        <taxon>Barnesiellaceae</taxon>
        <taxon>Coprobacter</taxon>
    </lineage>
</organism>
<comment type="function">
    <text evidence="1">Involved in DNA recombination.</text>
</comment>
<evidence type="ECO:0000256" key="3">
    <source>
        <dbReference type="ARBA" id="ARBA00023054"/>
    </source>
</evidence>
<sequence>MEIIYLIIGLLSGLLVAVVVFIMQYNSGKQIRQELIEARTGQKKSEELLHEEKLIVSRLEADNRILNDRLSAQRDEAETMREQMNNEFRLMANSILEEKSRRFTEINQENIGRILTPLQEKLVEFKQKVEDTYDKESKERFSLDTRIRELVELNRQISQEANNLTKALKGDNKVQGDWGEMILESILEKSGLVKGREYFTQETLADEVGKAQINEDGRKMRPDIIVIYPDKRRVIIDSKVSLTAYSRYVDAESPEDATKALQEHIRSLKNHVLELAAKRYQDYVESLDFVMMFVPNEPAYLVAMQQEPTLWQFAYDHRVMLISPTNLIAALKLIVDLWNRDKQSRHAIEIANQGASLYDKFVGFVNSMTEIGTNIDKAARSYQQAFSQLKEGKGNLISKAEKLRTLGIKAKKELPSGLQSYSEEDTENELEN</sequence>
<evidence type="ECO:0000256" key="1">
    <source>
        <dbReference type="ARBA" id="ARBA00003416"/>
    </source>
</evidence>
<accession>A0A7G1HUG8</accession>
<dbReference type="Proteomes" id="UP000594042">
    <property type="component" value="Chromosome"/>
</dbReference>
<keyword evidence="8" id="KW-1185">Reference proteome</keyword>
<evidence type="ECO:0000256" key="2">
    <source>
        <dbReference type="ARBA" id="ARBA00009840"/>
    </source>
</evidence>
<evidence type="ECO:0000313" key="8">
    <source>
        <dbReference type="Proteomes" id="UP000594042"/>
    </source>
</evidence>
<keyword evidence="6" id="KW-0812">Transmembrane</keyword>
<keyword evidence="4" id="KW-0233">DNA recombination</keyword>
<dbReference type="InterPro" id="IPR003798">
    <property type="entry name" value="DNA_recombination_RmuC"/>
</dbReference>
<dbReference type="PANTHER" id="PTHR30563">
    <property type="entry name" value="DNA RECOMBINATION PROTEIN RMUC"/>
    <property type="match status" value="1"/>
</dbReference>
<dbReference type="AlphaFoldDB" id="A0A7G1HUG8"/>
<reference evidence="8" key="1">
    <citation type="submission" date="2020-07" db="EMBL/GenBank/DDBJ databases">
        <title>Complete genome sequencing of Coprobacter sp. strain 2CBH44.</title>
        <authorList>
            <person name="Sakamoto M."/>
            <person name="Murakami T."/>
            <person name="Mori H."/>
        </authorList>
    </citation>
    <scope>NUCLEOTIDE SEQUENCE [LARGE SCALE GENOMIC DNA]</scope>
    <source>
        <strain evidence="8">2CBH44</strain>
    </source>
</reference>
<evidence type="ECO:0000256" key="5">
    <source>
        <dbReference type="SAM" id="Coils"/>
    </source>
</evidence>
<dbReference type="RefSeq" id="WP_021932084.1">
    <property type="nucleotide sequence ID" value="NZ_AP023322.1"/>
</dbReference>
<evidence type="ECO:0000256" key="6">
    <source>
        <dbReference type="SAM" id="Phobius"/>
    </source>
</evidence>
<feature type="coiled-coil region" evidence="5">
    <location>
        <begin position="56"/>
        <end position="87"/>
    </location>
</feature>
<dbReference type="EMBL" id="AP023322">
    <property type="protein sequence ID" value="BCI63190.1"/>
    <property type="molecule type" value="Genomic_DNA"/>
</dbReference>
<evidence type="ECO:0008006" key="9">
    <source>
        <dbReference type="Google" id="ProtNLM"/>
    </source>
</evidence>
<keyword evidence="6" id="KW-1133">Transmembrane helix</keyword>
<feature type="transmembrane region" description="Helical" evidence="6">
    <location>
        <begin position="6"/>
        <end position="25"/>
    </location>
</feature>
<dbReference type="GO" id="GO:0006310">
    <property type="term" value="P:DNA recombination"/>
    <property type="evidence" value="ECO:0007669"/>
    <property type="project" value="UniProtKB-KW"/>
</dbReference>
<evidence type="ECO:0000313" key="7">
    <source>
        <dbReference type="EMBL" id="BCI63190.1"/>
    </source>
</evidence>
<protein>
    <recommendedName>
        <fullName evidence="9">DNA recombination protein RmuC</fullName>
    </recommendedName>
</protein>
<evidence type="ECO:0000256" key="4">
    <source>
        <dbReference type="ARBA" id="ARBA00023172"/>
    </source>
</evidence>
<keyword evidence="3 5" id="KW-0175">Coiled coil</keyword>